<evidence type="ECO:0000256" key="13">
    <source>
        <dbReference type="SAM" id="Phobius"/>
    </source>
</evidence>
<dbReference type="InterPro" id="IPR011577">
    <property type="entry name" value="Cyt_b561_bac/Ni-Hgenase"/>
</dbReference>
<dbReference type="Pfam" id="PF01292">
    <property type="entry name" value="Ni_hydr_CYTB"/>
    <property type="match status" value="1"/>
</dbReference>
<reference evidence="15 16" key="1">
    <citation type="submission" date="2021-07" db="EMBL/GenBank/DDBJ databases">
        <authorList>
            <person name="So Y."/>
        </authorList>
    </citation>
    <scope>NUCLEOTIDE SEQUENCE [LARGE SCALE GENOMIC DNA]</scope>
    <source>
        <strain evidence="15 16">HJA6</strain>
    </source>
</reference>
<feature type="domain" description="Cytochrome b561 bacterial/Ni-hydrogenase" evidence="14">
    <location>
        <begin position="10"/>
        <end position="182"/>
    </location>
</feature>
<dbReference type="SUPFAM" id="SSF81342">
    <property type="entry name" value="Transmembrane di-heme cytochromes"/>
    <property type="match status" value="1"/>
</dbReference>
<accession>A0ABS7ADU5</accession>
<dbReference type="PANTHER" id="PTHR30529">
    <property type="entry name" value="CYTOCHROME B561"/>
    <property type="match status" value="1"/>
</dbReference>
<evidence type="ECO:0000256" key="5">
    <source>
        <dbReference type="ARBA" id="ARBA00022617"/>
    </source>
</evidence>
<keyword evidence="10" id="KW-0408">Iron</keyword>
<feature type="transmembrane region" description="Helical" evidence="13">
    <location>
        <begin position="47"/>
        <end position="69"/>
    </location>
</feature>
<evidence type="ECO:0000256" key="8">
    <source>
        <dbReference type="ARBA" id="ARBA00022982"/>
    </source>
</evidence>
<evidence type="ECO:0000256" key="2">
    <source>
        <dbReference type="ARBA" id="ARBA00004651"/>
    </source>
</evidence>
<keyword evidence="6 13" id="KW-0812">Transmembrane</keyword>
<comment type="cofactor">
    <cofactor evidence="1">
        <name>heme b</name>
        <dbReference type="ChEBI" id="CHEBI:60344"/>
    </cofactor>
</comment>
<organism evidence="15 16">
    <name type="scientific">Roseomonas alba</name>
    <dbReference type="NCBI Taxonomy" id="2846776"/>
    <lineage>
        <taxon>Bacteria</taxon>
        <taxon>Pseudomonadati</taxon>
        <taxon>Pseudomonadota</taxon>
        <taxon>Alphaproteobacteria</taxon>
        <taxon>Acetobacterales</taxon>
        <taxon>Roseomonadaceae</taxon>
        <taxon>Roseomonas</taxon>
    </lineage>
</organism>
<protein>
    <submittedName>
        <fullName evidence="15">Cytochrome b/b6 domain-containing protein</fullName>
    </submittedName>
</protein>
<gene>
    <name evidence="15" type="ORF">KPL78_16550</name>
</gene>
<feature type="transmembrane region" description="Helical" evidence="13">
    <location>
        <begin position="21"/>
        <end position="41"/>
    </location>
</feature>
<keyword evidence="16" id="KW-1185">Reference proteome</keyword>
<comment type="similarity">
    <text evidence="12">Belongs to the cytochrome b561 family.</text>
</comment>
<comment type="caution">
    <text evidence="15">The sequence shown here is derived from an EMBL/GenBank/DDBJ whole genome shotgun (WGS) entry which is preliminary data.</text>
</comment>
<feature type="transmembrane region" description="Helical" evidence="13">
    <location>
        <begin position="151"/>
        <end position="171"/>
    </location>
</feature>
<keyword evidence="8" id="KW-0249">Electron transport</keyword>
<keyword evidence="9 13" id="KW-1133">Transmembrane helix</keyword>
<evidence type="ECO:0000256" key="12">
    <source>
        <dbReference type="ARBA" id="ARBA00037975"/>
    </source>
</evidence>
<evidence type="ECO:0000256" key="6">
    <source>
        <dbReference type="ARBA" id="ARBA00022692"/>
    </source>
</evidence>
<sequence length="183" mass="19952">MSASSSPDGWSRAQRWLHWTVAALVFTGFVVGLVMVALPLTQLLAKIIAYQVHKTIGLLVPPLVLWRLILRARRGRPAEDDGIPVWQRRAAGAGHAALYALLMVVPVLGYVTASTAPGQIPTTLFLLIPVPHLLPPDAAAYEALRAVHRTLAWTLVILALGHGGMAIVHHWRGRPTLRLMLGR</sequence>
<keyword evidence="7" id="KW-0479">Metal-binding</keyword>
<dbReference type="InterPro" id="IPR052168">
    <property type="entry name" value="Cytochrome_b561_oxidase"/>
</dbReference>
<evidence type="ECO:0000313" key="16">
    <source>
        <dbReference type="Proteomes" id="UP001196565"/>
    </source>
</evidence>
<evidence type="ECO:0000259" key="14">
    <source>
        <dbReference type="Pfam" id="PF01292"/>
    </source>
</evidence>
<dbReference type="InterPro" id="IPR016174">
    <property type="entry name" value="Di-haem_cyt_TM"/>
</dbReference>
<evidence type="ECO:0000256" key="4">
    <source>
        <dbReference type="ARBA" id="ARBA00022475"/>
    </source>
</evidence>
<evidence type="ECO:0000256" key="9">
    <source>
        <dbReference type="ARBA" id="ARBA00022989"/>
    </source>
</evidence>
<dbReference type="Proteomes" id="UP001196565">
    <property type="component" value="Unassembled WGS sequence"/>
</dbReference>
<evidence type="ECO:0000256" key="1">
    <source>
        <dbReference type="ARBA" id="ARBA00001970"/>
    </source>
</evidence>
<evidence type="ECO:0000256" key="7">
    <source>
        <dbReference type="ARBA" id="ARBA00022723"/>
    </source>
</evidence>
<evidence type="ECO:0000313" key="15">
    <source>
        <dbReference type="EMBL" id="MBW6399470.1"/>
    </source>
</evidence>
<evidence type="ECO:0000256" key="3">
    <source>
        <dbReference type="ARBA" id="ARBA00022448"/>
    </source>
</evidence>
<keyword evidence="4" id="KW-1003">Cell membrane</keyword>
<name>A0ABS7ADU5_9PROT</name>
<dbReference type="PANTHER" id="PTHR30529:SF7">
    <property type="entry name" value="CYTOCHROME B561 BACTERIAL_NI-HYDROGENASE DOMAIN-CONTAINING PROTEIN"/>
    <property type="match status" value="1"/>
</dbReference>
<comment type="subcellular location">
    <subcellularLocation>
        <location evidence="2">Cell membrane</location>
        <topology evidence="2">Multi-pass membrane protein</topology>
    </subcellularLocation>
</comment>
<evidence type="ECO:0000256" key="11">
    <source>
        <dbReference type="ARBA" id="ARBA00023136"/>
    </source>
</evidence>
<evidence type="ECO:0000256" key="10">
    <source>
        <dbReference type="ARBA" id="ARBA00023004"/>
    </source>
</evidence>
<keyword evidence="3" id="KW-0813">Transport</keyword>
<dbReference type="EMBL" id="JAHYBZ010000005">
    <property type="protein sequence ID" value="MBW6399470.1"/>
    <property type="molecule type" value="Genomic_DNA"/>
</dbReference>
<feature type="transmembrane region" description="Helical" evidence="13">
    <location>
        <begin position="90"/>
        <end position="111"/>
    </location>
</feature>
<keyword evidence="5" id="KW-0349">Heme</keyword>
<dbReference type="Gene3D" id="1.20.950.20">
    <property type="entry name" value="Transmembrane di-heme cytochromes, Chain C"/>
    <property type="match status" value="1"/>
</dbReference>
<proteinExistence type="inferred from homology"/>
<keyword evidence="11 13" id="KW-0472">Membrane</keyword>
<dbReference type="RefSeq" id="WP_219764071.1">
    <property type="nucleotide sequence ID" value="NZ_JAHYBZ010000005.1"/>
</dbReference>